<feature type="compositionally biased region" description="Low complexity" evidence="7">
    <location>
        <begin position="14"/>
        <end position="26"/>
    </location>
</feature>
<dbReference type="InterPro" id="IPR035965">
    <property type="entry name" value="PAS-like_dom_sf"/>
</dbReference>
<evidence type="ECO:0000256" key="3">
    <source>
        <dbReference type="ARBA" id="ARBA00022679"/>
    </source>
</evidence>
<feature type="region of interest" description="Disordered" evidence="7">
    <location>
        <begin position="1417"/>
        <end position="1437"/>
    </location>
</feature>
<sequence>MDRDNDDGAGSQRSGTTGATASETSSQKSDLKFLAKKRRDGNEEGNEEGDLLEQKRSIQDGVFACMYTLVRQSALSSWKFAVLKIVLEFLMFFIVSFNPSITFWKIDVSNPAWQVIRWTLWRSPVIRLYGYKVYITILYVQAGAILLAVVGLAWLTWVSRAAEKSKWLRTAAVYLYIVYDVIFFMCYASFFDYFVFAGNCDFTAKVKRHMYFQDIMCFEMPHLLHLCVAGFMAVVFLLVTALMVIASCDLNPVSRSYMASPTVYPRLKILFAKAVYVIALASLDSEPKLQAVLAVICVALICWWNYVSLPFYRRPVNVVWCGEWMGILYTCVLLAVLTFTKNPTEAFLEQSTRNVLIGIFPVVTGGIAVCTVHIWWTMRPANKFLNLEPGVKLSKVHVFASVYEVERLARVMRVFDIDGVVDEDGANLGEIIIKAGMQAFRNNPYLLIVYANFLLEVRKDGPAARTQLQLAAKHSPSLVEKYQVFCTDEASKRLKDSQDGGMDLQAYIEFRRNYRAVLRVHKEALTMQTEMWKLFLRPALRMAQIDEAMNTVEMATARAYQVYKKVLERYPTNGKLLRCYGKFLEDVRHDPVAAARAYSEASRNGGSDAILALDMGNVQTGTSEKPEFLASMSMNEDAVVVSNAEGTILMVSQAVQELFGYAKAELEGANVSVLMPQPFSQRHTGYMQRYTGGGEAHMLDTVKEVVAMHKERYVFPVALCVTKLNGLPANTRSLRAWISPNGVFLCGDQNFASMVGVNEGDLVGKSLASLVPEHLRPEVDSLLVRCRESDEVTLTSRSMVVHLSLLHKYADPIPVEVTISLAGTDAQRILVLNCQRTDGLDGNLMVVDPNTRIRFCACGVAAILGYPMRKLCSMRIEQLLPPPFNSMHTKWLRESSHAPTATSCRNGNVVHLLNSTGARVPVRLRVTTKTAVSTGAADAEAQHHVVEVEKVSMTEEYDEKRLVLMADFTGRVQHISRPDTELFGFPSSALLGASLCDFVDIFSEWRERNGDADIQLLLLALLDKEQEMPGASWRIRVHSPTSTGANPGQMPAVTGEAPAAGKAGALAKSACLQVELAEHEAASQQLGDSGGQVAADAALTRIRVILWRRDLLTGVLELDEGMVIRKASPLAGLIVGLPSAAMAKKPLHTFLDLPNGPEATWEKLVGAHTQHKAKKKSVLKPSGNRGVVSPPMAFIGPHPDMGTMRIVVQGVQTLGPGGKAKVTLTMHPDTAFAGARANLMRVLRMEGVDGGSVVDGAAHSATGAEAPDAALGSGHTAAAGGEDAAAAGAFHVSRPGTSRLAHAHGGADEGTAAGAVGSHAHAHTHKPVSPYAPHGGEDALATVPEDGIIEEGMEVDKDSDAGSRNGRNSDSGENAVSSDGPDAAPAAMHCASLHRQATSRSDFVAQWVRTLSHAVSGRAAAASRPVSKEASLRSKNVTATNSRIGLMLAPLPETDPHAPTAHEHDAAGSGQSDTRDRSARSVGVGGAPETGGILGSSRARDTARSSRVDPRPALGSMARARSGPLDDSPRDRLDRPERLDPLDAPDGVKPEGSEGGDSSADGSQAASAFTSITDQSSVAELAVDSRRGRLLKALNKMLLGPVLANPLDRLSTNTYLVLLAMIVTHVVCYVVVTKLVDEQHTNIYVVQNQAYAMDRSMMIQWRVMMGPYCERKNVTDKSSACANTMNFTLTKMLGHITELEQYHQGVYLGVKGLRKLKPDVYHVWTDHHVRYSVFVDSQPPKWINESAGAWQLGNRYLAAAREGLYWLPRLRDLYKWHRTCRFIVATGLGPLFEAYDESLDLLMEAAWNGIVKLRQGEYHLIVVLAVEALFIQLLCTAYQWGLVQRVEKARLLGALAMLGLPTPVVRQLASREIKVLGDDDEDDDADDASQGGEEEAAGNRGHGDKGDAPAATGKEGADKHAEADGTKAGAHAGKDAADGKGLPQLKLVSPSMRRVASPEAGRRTPTFAEAAGGDGGGGGAAKKPAGDEPVGAEGPVQKSRTKALDAPAQRPGSARAALGSGRTSSGSGKLLSQESDKLRSGKGSIRGLRINGRVLQPSYHNMLRFMAPLAVWNIAVILVYAISLSKLGNMTGPLASLNAASHVIFRYTRARVCAWGLVYEDAPDMRDYWRQMLKEEVKLLENEYEVLMYGGNMLSEMVTHNGLDVMVRRVIAEMTLLYLDDDRDAKYNNTRYDYLQAVGGRDCYEGLQTAAQLFVDYSIRQYRQILLAVTAVVFVLYVVFLVWPHRARVLGDATRQCAMLSHVPPEMDVRGHVRAVFRKVGLSRRKAAATPTTATPA</sequence>
<feature type="region of interest" description="Disordered" evidence="7">
    <location>
        <begin position="1353"/>
        <end position="1385"/>
    </location>
</feature>
<dbReference type="CDD" id="cd00130">
    <property type="entry name" value="PAS"/>
    <property type="match status" value="1"/>
</dbReference>
<organism evidence="10 11">
    <name type="scientific">Gonium pectorale</name>
    <name type="common">Green alga</name>
    <dbReference type="NCBI Taxonomy" id="33097"/>
    <lineage>
        <taxon>Eukaryota</taxon>
        <taxon>Viridiplantae</taxon>
        <taxon>Chlorophyta</taxon>
        <taxon>core chlorophytes</taxon>
        <taxon>Chlorophyceae</taxon>
        <taxon>CS clade</taxon>
        <taxon>Chlamydomonadales</taxon>
        <taxon>Volvocaceae</taxon>
        <taxon>Gonium</taxon>
    </lineage>
</organism>
<dbReference type="InterPro" id="IPR011990">
    <property type="entry name" value="TPR-like_helical_dom_sf"/>
</dbReference>
<evidence type="ECO:0000313" key="11">
    <source>
        <dbReference type="Proteomes" id="UP000075714"/>
    </source>
</evidence>
<evidence type="ECO:0000256" key="7">
    <source>
        <dbReference type="SAM" id="MobiDB-lite"/>
    </source>
</evidence>
<feature type="transmembrane region" description="Helical" evidence="8">
    <location>
        <begin position="318"/>
        <end position="340"/>
    </location>
</feature>
<dbReference type="InterPro" id="IPR000014">
    <property type="entry name" value="PAS"/>
</dbReference>
<feature type="compositionally biased region" description="Basic and acidic residues" evidence="7">
    <location>
        <begin position="1454"/>
        <end position="1466"/>
    </location>
</feature>
<keyword evidence="1" id="KW-0600">Photoreceptor protein</keyword>
<dbReference type="Pfam" id="PF25474">
    <property type="entry name" value="TPR_TmcB"/>
    <property type="match status" value="1"/>
</dbReference>
<keyword evidence="8" id="KW-0472">Membrane</keyword>
<evidence type="ECO:0000256" key="8">
    <source>
        <dbReference type="SAM" id="Phobius"/>
    </source>
</evidence>
<feature type="region of interest" description="Disordered" evidence="7">
    <location>
        <begin position="1876"/>
        <end position="2038"/>
    </location>
</feature>
<feature type="domain" description="PAS" evidence="9">
    <location>
        <begin position="624"/>
        <end position="677"/>
    </location>
</feature>
<feature type="compositionally biased region" description="Low complexity" evidence="7">
    <location>
        <begin position="1556"/>
        <end position="1568"/>
    </location>
</feature>
<keyword evidence="11" id="KW-1185">Reference proteome</keyword>
<gene>
    <name evidence="10" type="ORF">GPECTOR_50g615</name>
</gene>
<dbReference type="EMBL" id="LSYV01000051">
    <property type="protein sequence ID" value="KXZ45821.1"/>
    <property type="molecule type" value="Genomic_DNA"/>
</dbReference>
<dbReference type="SMART" id="SM00091">
    <property type="entry name" value="PAS"/>
    <property type="match status" value="3"/>
</dbReference>
<dbReference type="InterPro" id="IPR013767">
    <property type="entry name" value="PAS_fold"/>
</dbReference>
<proteinExistence type="predicted"/>
<dbReference type="PROSITE" id="PS50112">
    <property type="entry name" value="PAS"/>
    <property type="match status" value="1"/>
</dbReference>
<feature type="region of interest" description="Disordered" evidence="7">
    <location>
        <begin position="1449"/>
        <end position="1571"/>
    </location>
</feature>
<keyword evidence="2" id="KW-0716">Sensory transduction</keyword>
<feature type="transmembrane region" description="Helical" evidence="8">
    <location>
        <begin position="2062"/>
        <end position="2082"/>
    </location>
</feature>
<feature type="transmembrane region" description="Helical" evidence="8">
    <location>
        <begin position="2225"/>
        <end position="2243"/>
    </location>
</feature>
<dbReference type="GO" id="GO:0016301">
    <property type="term" value="F:kinase activity"/>
    <property type="evidence" value="ECO:0007669"/>
    <property type="project" value="UniProtKB-KW"/>
</dbReference>
<evidence type="ECO:0000256" key="2">
    <source>
        <dbReference type="ARBA" id="ARBA00022606"/>
    </source>
</evidence>
<feature type="transmembrane region" description="Helical" evidence="8">
    <location>
        <begin position="81"/>
        <end position="101"/>
    </location>
</feature>
<dbReference type="OrthoDB" id="542352at2759"/>
<dbReference type="GO" id="GO:0009881">
    <property type="term" value="F:photoreceptor activity"/>
    <property type="evidence" value="ECO:0007669"/>
    <property type="project" value="UniProtKB-KW"/>
</dbReference>
<dbReference type="Proteomes" id="UP000075714">
    <property type="component" value="Unassembled WGS sequence"/>
</dbReference>
<keyword evidence="8" id="KW-1133">Transmembrane helix</keyword>
<feature type="compositionally biased region" description="Gly residues" evidence="7">
    <location>
        <begin position="1483"/>
        <end position="1494"/>
    </location>
</feature>
<evidence type="ECO:0000256" key="6">
    <source>
        <dbReference type="ARBA" id="ARBA00022840"/>
    </source>
</evidence>
<feature type="transmembrane region" description="Helical" evidence="8">
    <location>
        <begin position="167"/>
        <end position="190"/>
    </location>
</feature>
<dbReference type="NCBIfam" id="TIGR00229">
    <property type="entry name" value="sensory_box"/>
    <property type="match status" value="1"/>
</dbReference>
<dbReference type="PANTHER" id="PTHR31600">
    <property type="entry name" value="TINY MACROCYSTS PROTEIN B-RELATED"/>
    <property type="match status" value="1"/>
</dbReference>
<comment type="caution">
    <text evidence="10">The sequence shown here is derived from an EMBL/GenBank/DDBJ whole genome shotgun (WGS) entry which is preliminary data.</text>
</comment>
<dbReference type="SUPFAM" id="SSF55785">
    <property type="entry name" value="PYP-like sensor domain (PAS domain)"/>
    <property type="match status" value="2"/>
</dbReference>
<keyword evidence="1" id="KW-0157">Chromophore</keyword>
<feature type="compositionally biased region" description="Basic and acidic residues" evidence="7">
    <location>
        <begin position="1498"/>
        <end position="1510"/>
    </location>
</feature>
<dbReference type="Pfam" id="PF00989">
    <property type="entry name" value="PAS"/>
    <property type="match status" value="1"/>
</dbReference>
<evidence type="ECO:0000256" key="1">
    <source>
        <dbReference type="ARBA" id="ARBA00022543"/>
    </source>
</evidence>
<feature type="compositionally biased region" description="Low complexity" evidence="7">
    <location>
        <begin position="1310"/>
        <end position="1319"/>
    </location>
</feature>
<dbReference type="FunFam" id="3.30.450.20:FF:000060">
    <property type="entry name" value="Sensor protein FixL"/>
    <property type="match status" value="1"/>
</dbReference>
<feature type="compositionally biased region" description="Basic and acidic residues" evidence="7">
    <location>
        <begin position="1527"/>
        <end position="1552"/>
    </location>
</feature>
<dbReference type="InterPro" id="IPR052994">
    <property type="entry name" value="Tiny_macrocysts_regulators"/>
</dbReference>
<dbReference type="GO" id="GO:0005524">
    <property type="term" value="F:ATP binding"/>
    <property type="evidence" value="ECO:0007669"/>
    <property type="project" value="UniProtKB-KW"/>
</dbReference>
<name>A0A150G7M3_GONPE</name>
<keyword evidence="3" id="KW-0808">Transferase</keyword>
<dbReference type="Gene3D" id="3.30.450.20">
    <property type="entry name" value="PAS domain"/>
    <property type="match status" value="3"/>
</dbReference>
<feature type="region of interest" description="Disordered" evidence="7">
    <location>
        <begin position="1297"/>
        <end position="1339"/>
    </location>
</feature>
<feature type="compositionally biased region" description="Polar residues" evidence="7">
    <location>
        <begin position="1365"/>
        <end position="1377"/>
    </location>
</feature>
<keyword evidence="1" id="KW-0675">Receptor</keyword>
<keyword evidence="6" id="KW-0067">ATP-binding</keyword>
<feature type="transmembrane region" description="Helical" evidence="8">
    <location>
        <begin position="289"/>
        <end position="306"/>
    </location>
</feature>
<feature type="transmembrane region" description="Helical" evidence="8">
    <location>
        <begin position="355"/>
        <end position="376"/>
    </location>
</feature>
<dbReference type="PANTHER" id="PTHR31600:SF2">
    <property type="entry name" value="GAMETE ENRICHED GENE 10 PROTEIN-RELATED"/>
    <property type="match status" value="1"/>
</dbReference>
<keyword evidence="8" id="KW-0812">Transmembrane</keyword>
<feature type="transmembrane region" description="Helical" evidence="8">
    <location>
        <begin position="133"/>
        <end position="155"/>
    </location>
</feature>
<dbReference type="Gene3D" id="1.25.40.10">
    <property type="entry name" value="Tetratricopeptide repeat domain"/>
    <property type="match status" value="1"/>
</dbReference>
<feature type="compositionally biased region" description="Polar residues" evidence="7">
    <location>
        <begin position="2021"/>
        <end position="2033"/>
    </location>
</feature>
<feature type="transmembrane region" description="Helical" evidence="8">
    <location>
        <begin position="223"/>
        <end position="246"/>
    </location>
</feature>
<dbReference type="GO" id="GO:0006355">
    <property type="term" value="P:regulation of DNA-templated transcription"/>
    <property type="evidence" value="ECO:0007669"/>
    <property type="project" value="InterPro"/>
</dbReference>
<accession>A0A150G7M3</accession>
<protein>
    <recommendedName>
        <fullName evidence="9">PAS domain-containing protein</fullName>
    </recommendedName>
</protein>
<feature type="compositionally biased region" description="Acidic residues" evidence="7">
    <location>
        <begin position="1878"/>
        <end position="1896"/>
    </location>
</feature>
<evidence type="ECO:0000313" key="10">
    <source>
        <dbReference type="EMBL" id="KXZ45821.1"/>
    </source>
</evidence>
<dbReference type="InterPro" id="IPR057352">
    <property type="entry name" value="TPR_TmcB/C"/>
</dbReference>
<evidence type="ECO:0000256" key="5">
    <source>
        <dbReference type="ARBA" id="ARBA00022777"/>
    </source>
</evidence>
<dbReference type="STRING" id="33097.A0A150G7M3"/>
<evidence type="ECO:0000259" key="9">
    <source>
        <dbReference type="PROSITE" id="PS50112"/>
    </source>
</evidence>
<feature type="compositionally biased region" description="Basic and acidic residues" evidence="7">
    <location>
        <begin position="1915"/>
        <end position="1925"/>
    </location>
</feature>
<feature type="region of interest" description="Disordered" evidence="7">
    <location>
        <begin position="1"/>
        <end position="30"/>
    </location>
</feature>
<keyword evidence="4" id="KW-0547">Nucleotide-binding</keyword>
<evidence type="ECO:0000256" key="4">
    <source>
        <dbReference type="ARBA" id="ARBA00022741"/>
    </source>
</evidence>
<keyword evidence="5" id="KW-0418">Kinase</keyword>
<reference evidence="11" key="1">
    <citation type="journal article" date="2016" name="Nat. Commun.">
        <title>The Gonium pectorale genome demonstrates co-option of cell cycle regulation during the evolution of multicellularity.</title>
        <authorList>
            <person name="Hanschen E.R."/>
            <person name="Marriage T.N."/>
            <person name="Ferris P.J."/>
            <person name="Hamaji T."/>
            <person name="Toyoda A."/>
            <person name="Fujiyama A."/>
            <person name="Neme R."/>
            <person name="Noguchi H."/>
            <person name="Minakuchi Y."/>
            <person name="Suzuki M."/>
            <person name="Kawai-Toyooka H."/>
            <person name="Smith D.R."/>
            <person name="Sparks H."/>
            <person name="Anderson J."/>
            <person name="Bakaric R."/>
            <person name="Luria V."/>
            <person name="Karger A."/>
            <person name="Kirschner M.W."/>
            <person name="Durand P.M."/>
            <person name="Michod R.E."/>
            <person name="Nozaki H."/>
            <person name="Olson B.J."/>
        </authorList>
    </citation>
    <scope>NUCLEOTIDE SEQUENCE [LARGE SCALE GENOMIC DNA]</scope>
    <source>
        <strain evidence="11">NIES-2863</strain>
    </source>
</reference>